<dbReference type="PRINTS" id="PR00931">
    <property type="entry name" value="MICOLLPTASE"/>
</dbReference>
<dbReference type="GO" id="GO:0004222">
    <property type="term" value="F:metalloendopeptidase activity"/>
    <property type="evidence" value="ECO:0007669"/>
    <property type="project" value="InterPro"/>
</dbReference>
<dbReference type="Gene3D" id="3.40.30.160">
    <property type="entry name" value="Collagenase ColT, N-terminal domain"/>
    <property type="match status" value="1"/>
</dbReference>
<evidence type="ECO:0000256" key="2">
    <source>
        <dbReference type="ARBA" id="ARBA00004613"/>
    </source>
</evidence>
<feature type="compositionally biased region" description="Basic and acidic residues" evidence="11">
    <location>
        <begin position="666"/>
        <end position="678"/>
    </location>
</feature>
<keyword evidence="8" id="KW-0862">Zinc</keyword>
<accession>A0A1H4Z242</accession>
<evidence type="ECO:0000256" key="1">
    <source>
        <dbReference type="ARBA" id="ARBA00001947"/>
    </source>
</evidence>
<organism evidence="12 13">
    <name type="scientific">Pseudomonas anguilliseptica</name>
    <dbReference type="NCBI Taxonomy" id="53406"/>
    <lineage>
        <taxon>Bacteria</taxon>
        <taxon>Pseudomonadati</taxon>
        <taxon>Pseudomonadota</taxon>
        <taxon>Gammaproteobacteria</taxon>
        <taxon>Pseudomonadales</taxon>
        <taxon>Pseudomonadaceae</taxon>
        <taxon>Pseudomonas</taxon>
    </lineage>
</organism>
<keyword evidence="3" id="KW-0964">Secreted</keyword>
<comment type="subcellular location">
    <subcellularLocation>
        <location evidence="2">Secreted</location>
    </subcellularLocation>
</comment>
<dbReference type="GO" id="GO:0008270">
    <property type="term" value="F:zinc ion binding"/>
    <property type="evidence" value="ECO:0007669"/>
    <property type="project" value="InterPro"/>
</dbReference>
<evidence type="ECO:0000256" key="4">
    <source>
        <dbReference type="ARBA" id="ARBA00022670"/>
    </source>
</evidence>
<reference evidence="13" key="1">
    <citation type="submission" date="2016-10" db="EMBL/GenBank/DDBJ databases">
        <authorList>
            <person name="Varghese N."/>
            <person name="Submissions S."/>
        </authorList>
    </citation>
    <scope>NUCLEOTIDE SEQUENCE [LARGE SCALE GENOMIC DNA]</scope>
    <source>
        <strain evidence="13">DSM 12111</strain>
    </source>
</reference>
<keyword evidence="9" id="KW-0482">Metalloprotease</keyword>
<evidence type="ECO:0000256" key="11">
    <source>
        <dbReference type="SAM" id="MobiDB-lite"/>
    </source>
</evidence>
<dbReference type="EMBL" id="FNSC01000001">
    <property type="protein sequence ID" value="SED23431.1"/>
    <property type="molecule type" value="Genomic_DNA"/>
</dbReference>
<keyword evidence="13" id="KW-1185">Reference proteome</keyword>
<dbReference type="AlphaFoldDB" id="A0A1H4Z242"/>
<dbReference type="Proteomes" id="UP000242849">
    <property type="component" value="Unassembled WGS sequence"/>
</dbReference>
<dbReference type="PANTHER" id="PTHR13062">
    <property type="entry name" value="COLLAGENASE"/>
    <property type="match status" value="1"/>
</dbReference>
<evidence type="ECO:0000256" key="7">
    <source>
        <dbReference type="ARBA" id="ARBA00022801"/>
    </source>
</evidence>
<feature type="active site" evidence="10">
    <location>
        <position position="517"/>
    </location>
</feature>
<gene>
    <name evidence="12" type="ORF">SAMN05421553_2285</name>
</gene>
<dbReference type="GO" id="GO:0005576">
    <property type="term" value="C:extracellular region"/>
    <property type="evidence" value="ECO:0007669"/>
    <property type="project" value="UniProtKB-SubCell"/>
</dbReference>
<keyword evidence="6" id="KW-0732">Signal</keyword>
<dbReference type="RefSeq" id="WP_090380512.1">
    <property type="nucleotide sequence ID" value="NZ_CP156749.1"/>
</dbReference>
<dbReference type="GO" id="GO:0006508">
    <property type="term" value="P:proteolysis"/>
    <property type="evidence" value="ECO:0007669"/>
    <property type="project" value="UniProtKB-KW"/>
</dbReference>
<evidence type="ECO:0000256" key="8">
    <source>
        <dbReference type="ARBA" id="ARBA00022833"/>
    </source>
</evidence>
<keyword evidence="5" id="KW-0479">Metal-binding</keyword>
<sequence>MNAGTLFEATLLGRDADRDPLTFSIIDYPRLGSLKLDAKTGRYSYRAYRDQSAQDSFSYQIRDSKHAHSGITKVRLELRSAAQPPVTPPVTPPVQPPIEPPVVPQPPVQPTLPPLDPLLRTKADFSPMVREVLDNEFFVEHFQHAKAGRLEAVLASIDFLARQQQIQDPDLNKLLYYVRAYNYFLGFSKATPTQLSMLEHALFQVANMRELLTYQKASGQVIEGYVVGLGALMATPQSSASIVRHLPRLQSLLQHFSNTAQLSKERSYGDAVFETLNLFDRFGWAEGALRSALIQDNRFADAIAELASSRNALWLNRDGFVVMNAIEALGKLAQLSDGVWREGNNRAVRQVMQAHLGQGVLDDLELKSNFRSYYVDYAYRADVDGACSSLFNGLCYKFEVAQVLPQTHVCGPTLKVRSQPLSQTQMLEICQSLGRQEQDFHRIMQTNWTPVADDLNATLELVIFSSREQYQKFGGLLYGFSTDNGGMYLEGSPWLAGNQPRFFAYVQAGQVWNLNHEYVHYLDGRFNQYGAFGHYPLNLTTWWAEGLAEYLAWGSHFERGMNDISRVAAAQRPSLEAITKLSYESGSSMVYHWSYTLHRYLQERDPARHLALAAHLRRNDLAAYRLALDELNRSHGAQYPQWRDQLLASWQQQPRSAAQLSDVQDMPEHATAHQRQLDTRASLARPPRD</sequence>
<evidence type="ECO:0000256" key="10">
    <source>
        <dbReference type="PIRSR" id="PIRSR602169-1"/>
    </source>
</evidence>
<protein>
    <submittedName>
        <fullName evidence="12">Collagenase</fullName>
    </submittedName>
</protein>
<proteinExistence type="predicted"/>
<dbReference type="Pfam" id="PF01752">
    <property type="entry name" value="Peptidase_M9"/>
    <property type="match status" value="1"/>
</dbReference>
<evidence type="ECO:0000256" key="5">
    <source>
        <dbReference type="ARBA" id="ARBA00022723"/>
    </source>
</evidence>
<evidence type="ECO:0000313" key="13">
    <source>
        <dbReference type="Proteomes" id="UP000242849"/>
    </source>
</evidence>
<dbReference type="STRING" id="53406.SAMN05421553_2285"/>
<keyword evidence="7" id="KW-0378">Hydrolase</keyword>
<keyword evidence="4" id="KW-0645">Protease</keyword>
<evidence type="ECO:0000313" key="12">
    <source>
        <dbReference type="EMBL" id="SED23431.1"/>
    </source>
</evidence>
<name>A0A1H4Z242_PSEAG</name>
<dbReference type="InterPro" id="IPR002169">
    <property type="entry name" value="Peptidase_M9A/M9B"/>
</dbReference>
<evidence type="ECO:0000256" key="3">
    <source>
        <dbReference type="ARBA" id="ARBA00022525"/>
    </source>
</evidence>
<dbReference type="PANTHER" id="PTHR13062:SF9">
    <property type="entry name" value="MICROBIAL COLLAGENASE"/>
    <property type="match status" value="1"/>
</dbReference>
<dbReference type="Pfam" id="PF17963">
    <property type="entry name" value="Big_9"/>
    <property type="match status" value="1"/>
</dbReference>
<feature type="region of interest" description="Disordered" evidence="11">
    <location>
        <begin position="657"/>
        <end position="689"/>
    </location>
</feature>
<dbReference type="Gene3D" id="1.10.390.20">
    <property type="match status" value="1"/>
</dbReference>
<evidence type="ECO:0000256" key="9">
    <source>
        <dbReference type="ARBA" id="ARBA00023049"/>
    </source>
</evidence>
<evidence type="ECO:0000256" key="6">
    <source>
        <dbReference type="ARBA" id="ARBA00022729"/>
    </source>
</evidence>
<comment type="cofactor">
    <cofactor evidence="1">
        <name>Zn(2+)</name>
        <dbReference type="ChEBI" id="CHEBI:29105"/>
    </cofactor>
</comment>